<evidence type="ECO:0000313" key="3">
    <source>
        <dbReference type="Proteomes" id="UP001187531"/>
    </source>
</evidence>
<dbReference type="InterPro" id="IPR029526">
    <property type="entry name" value="PGBD"/>
</dbReference>
<proteinExistence type="predicted"/>
<sequence>MLMSIAKLPAMRMYWKRTIRYIPIPEAMSHDRFLTIQLFFHFNDQSLAVPSGQTGHDKLHKIRPIYDKLGKNIKIILSEDTQIVDEQMIPFKARLSSEQYLKEKPPSWGVSVYESMLSKHTLTLFTPYAPITGLSCGTIRSNRMKGAILERDTSLKKKGRGSHGYRLERFETQVSIVKLIDNKPVHVSSSYCAVAPVNQCQK</sequence>
<dbReference type="PANTHER" id="PTHR47272:SF1">
    <property type="entry name" value="PIGGYBAC TRANSPOSABLE ELEMENT-DERIVED PROTEIN 3-LIKE"/>
    <property type="match status" value="1"/>
</dbReference>
<feature type="domain" description="PiggyBac transposable element-derived protein" evidence="1">
    <location>
        <begin position="1"/>
        <end position="113"/>
    </location>
</feature>
<dbReference type="Pfam" id="PF13843">
    <property type="entry name" value="DDE_Tnp_1_7"/>
    <property type="match status" value="1"/>
</dbReference>
<gene>
    <name evidence="2" type="ORF">QYM36_017129</name>
</gene>
<reference evidence="2" key="1">
    <citation type="submission" date="2023-07" db="EMBL/GenBank/DDBJ databases">
        <title>Chromosome-level genome assembly of Artemia franciscana.</title>
        <authorList>
            <person name="Jo E."/>
        </authorList>
    </citation>
    <scope>NUCLEOTIDE SEQUENCE</scope>
    <source>
        <tissue evidence="2">Whole body</tissue>
    </source>
</reference>
<keyword evidence="3" id="KW-1185">Reference proteome</keyword>
<dbReference type="Proteomes" id="UP001187531">
    <property type="component" value="Unassembled WGS sequence"/>
</dbReference>
<accession>A0AA88HG34</accession>
<organism evidence="2 3">
    <name type="scientific">Artemia franciscana</name>
    <name type="common">Brine shrimp</name>
    <name type="synonym">Artemia sanfranciscana</name>
    <dbReference type="NCBI Taxonomy" id="6661"/>
    <lineage>
        <taxon>Eukaryota</taxon>
        <taxon>Metazoa</taxon>
        <taxon>Ecdysozoa</taxon>
        <taxon>Arthropoda</taxon>
        <taxon>Crustacea</taxon>
        <taxon>Branchiopoda</taxon>
        <taxon>Anostraca</taxon>
        <taxon>Artemiidae</taxon>
        <taxon>Artemia</taxon>
    </lineage>
</organism>
<dbReference type="AlphaFoldDB" id="A0AA88HG34"/>
<dbReference type="PANTHER" id="PTHR47272">
    <property type="entry name" value="DDE_TNP_1_7 DOMAIN-CONTAINING PROTEIN"/>
    <property type="match status" value="1"/>
</dbReference>
<evidence type="ECO:0000259" key="1">
    <source>
        <dbReference type="Pfam" id="PF13843"/>
    </source>
</evidence>
<comment type="caution">
    <text evidence="2">The sequence shown here is derived from an EMBL/GenBank/DDBJ whole genome shotgun (WGS) entry which is preliminary data.</text>
</comment>
<evidence type="ECO:0000313" key="2">
    <source>
        <dbReference type="EMBL" id="KAK2704971.1"/>
    </source>
</evidence>
<protein>
    <recommendedName>
        <fullName evidence="1">PiggyBac transposable element-derived protein domain-containing protein</fullName>
    </recommendedName>
</protein>
<name>A0AA88HG34_ARTSF</name>
<dbReference type="EMBL" id="JAVRJZ010000021">
    <property type="protein sequence ID" value="KAK2704971.1"/>
    <property type="molecule type" value="Genomic_DNA"/>
</dbReference>